<sequence>MYEQHQDIYRAFNISGFYWLYGFNFHSNHTVGKSCVYFTVEDLFEDGMYYSSNFIKNGSWGKIEYNGTFYSSLPMEYKDENRTVYNSLRARTRSGQWIVMNYTLIYSDYQECSFFRVPNIDNGNGCMVLLANTTVLSGMPAACQSLYNDSCVKDPGQTFRQIYQDGCQPRPDNESCIVYA</sequence>
<dbReference type="AlphaFoldDB" id="A0AAQ4ETA6"/>
<dbReference type="SUPFAM" id="SSF50814">
    <property type="entry name" value="Lipocalins"/>
    <property type="match status" value="1"/>
</dbReference>
<dbReference type="GO" id="GO:0043176">
    <property type="term" value="F:amine binding"/>
    <property type="evidence" value="ECO:0007669"/>
    <property type="project" value="InterPro"/>
</dbReference>
<keyword evidence="2" id="KW-1185">Reference proteome</keyword>
<dbReference type="InterPro" id="IPR002970">
    <property type="entry name" value="Tick_his-bd"/>
</dbReference>
<dbReference type="EMBL" id="JARKHS020011230">
    <property type="protein sequence ID" value="KAK8777981.1"/>
    <property type="molecule type" value="Genomic_DNA"/>
</dbReference>
<evidence type="ECO:0008006" key="3">
    <source>
        <dbReference type="Google" id="ProtNLM"/>
    </source>
</evidence>
<dbReference type="Proteomes" id="UP001321473">
    <property type="component" value="Unassembled WGS sequence"/>
</dbReference>
<accession>A0AAQ4ETA6</accession>
<proteinExistence type="predicted"/>
<organism evidence="1 2">
    <name type="scientific">Amblyomma americanum</name>
    <name type="common">Lone star tick</name>
    <dbReference type="NCBI Taxonomy" id="6943"/>
    <lineage>
        <taxon>Eukaryota</taxon>
        <taxon>Metazoa</taxon>
        <taxon>Ecdysozoa</taxon>
        <taxon>Arthropoda</taxon>
        <taxon>Chelicerata</taxon>
        <taxon>Arachnida</taxon>
        <taxon>Acari</taxon>
        <taxon>Parasitiformes</taxon>
        <taxon>Ixodida</taxon>
        <taxon>Ixodoidea</taxon>
        <taxon>Ixodidae</taxon>
        <taxon>Amblyomminae</taxon>
        <taxon>Amblyomma</taxon>
    </lineage>
</organism>
<evidence type="ECO:0000313" key="1">
    <source>
        <dbReference type="EMBL" id="KAK8777981.1"/>
    </source>
</evidence>
<gene>
    <name evidence="1" type="ORF">V5799_020678</name>
</gene>
<dbReference type="GO" id="GO:0030682">
    <property type="term" value="P:symbiont-mediated perturbation of host defenses"/>
    <property type="evidence" value="ECO:0007669"/>
    <property type="project" value="InterPro"/>
</dbReference>
<reference evidence="1 2" key="1">
    <citation type="journal article" date="2023" name="Arcadia Sci">
        <title>De novo assembly of a long-read Amblyomma americanum tick genome.</title>
        <authorList>
            <person name="Chou S."/>
            <person name="Poskanzer K.E."/>
            <person name="Rollins M."/>
            <person name="Thuy-Boun P.S."/>
        </authorList>
    </citation>
    <scope>NUCLEOTIDE SEQUENCE [LARGE SCALE GENOMIC DNA]</scope>
    <source>
        <strain evidence="1">F_SG_1</strain>
        <tissue evidence="1">Salivary glands</tissue>
    </source>
</reference>
<protein>
    <recommendedName>
        <fullName evidence="3">Lipocalin</fullName>
    </recommendedName>
</protein>
<evidence type="ECO:0000313" key="2">
    <source>
        <dbReference type="Proteomes" id="UP001321473"/>
    </source>
</evidence>
<comment type="caution">
    <text evidence="1">The sequence shown here is derived from an EMBL/GenBank/DDBJ whole genome shotgun (WGS) entry which is preliminary data.</text>
</comment>
<dbReference type="InterPro" id="IPR012674">
    <property type="entry name" value="Calycin"/>
</dbReference>
<dbReference type="Pfam" id="PF02098">
    <property type="entry name" value="His_binding"/>
    <property type="match status" value="1"/>
</dbReference>
<name>A0AAQ4ETA6_AMBAM</name>
<dbReference type="Gene3D" id="2.40.128.20">
    <property type="match status" value="1"/>
</dbReference>